<proteinExistence type="predicted"/>
<gene>
    <name evidence="2" type="ORF">WN51_07998</name>
</gene>
<organism evidence="2 3">
    <name type="scientific">Melipona quadrifasciata</name>
    <dbReference type="NCBI Taxonomy" id="166423"/>
    <lineage>
        <taxon>Eukaryota</taxon>
        <taxon>Metazoa</taxon>
        <taxon>Ecdysozoa</taxon>
        <taxon>Arthropoda</taxon>
        <taxon>Hexapoda</taxon>
        <taxon>Insecta</taxon>
        <taxon>Pterygota</taxon>
        <taxon>Neoptera</taxon>
        <taxon>Endopterygota</taxon>
        <taxon>Hymenoptera</taxon>
        <taxon>Apocrita</taxon>
        <taxon>Aculeata</taxon>
        <taxon>Apoidea</taxon>
        <taxon>Anthophila</taxon>
        <taxon>Apidae</taxon>
        <taxon>Melipona</taxon>
    </lineage>
</organism>
<dbReference type="EMBL" id="KQ435962">
    <property type="protein sequence ID" value="KOX67962.1"/>
    <property type="molecule type" value="Genomic_DNA"/>
</dbReference>
<evidence type="ECO:0000256" key="1">
    <source>
        <dbReference type="SAM" id="MobiDB-lite"/>
    </source>
</evidence>
<sequence>MALVAKMIGDLKLLVKRVKKELGIVIEKAGGGGGRTGKHTAQEKEEDQGKRKNPPEEFNAWMKPYHHGRDTYFCVYTDIRWGEREEKTPENKLWIKKSDKTEDAIPCQELVHQAKTNIEDGIEPTHGQQQIEQRSTL</sequence>
<dbReference type="Proteomes" id="UP000053105">
    <property type="component" value="Unassembled WGS sequence"/>
</dbReference>
<reference evidence="2 3" key="1">
    <citation type="submission" date="2015-07" db="EMBL/GenBank/DDBJ databases">
        <title>The genome of Melipona quadrifasciata.</title>
        <authorList>
            <person name="Pan H."/>
            <person name="Kapheim K."/>
        </authorList>
    </citation>
    <scope>NUCLEOTIDE SEQUENCE [LARGE SCALE GENOMIC DNA]</scope>
    <source>
        <strain evidence="2">0111107301</strain>
        <tissue evidence="2">Whole body</tissue>
    </source>
</reference>
<dbReference type="AlphaFoldDB" id="A0A0N0BBU6"/>
<feature type="compositionally biased region" description="Basic and acidic residues" evidence="1">
    <location>
        <begin position="40"/>
        <end position="55"/>
    </location>
</feature>
<feature type="region of interest" description="Disordered" evidence="1">
    <location>
        <begin position="118"/>
        <end position="137"/>
    </location>
</feature>
<feature type="compositionally biased region" description="Polar residues" evidence="1">
    <location>
        <begin position="126"/>
        <end position="137"/>
    </location>
</feature>
<evidence type="ECO:0000313" key="3">
    <source>
        <dbReference type="Proteomes" id="UP000053105"/>
    </source>
</evidence>
<accession>A0A0N0BBU6</accession>
<name>A0A0N0BBU6_9HYME</name>
<protein>
    <submittedName>
        <fullName evidence="2">Uncharacterized protein</fullName>
    </submittedName>
</protein>
<keyword evidence="3" id="KW-1185">Reference proteome</keyword>
<evidence type="ECO:0000313" key="2">
    <source>
        <dbReference type="EMBL" id="KOX67962.1"/>
    </source>
</evidence>
<feature type="region of interest" description="Disordered" evidence="1">
    <location>
        <begin position="28"/>
        <end position="62"/>
    </location>
</feature>